<reference evidence="2 3" key="1">
    <citation type="journal article" date="2021" name="Plant Biotechnol. J.">
        <title>Multi-omics assisted identification of the key and species-specific regulatory components of drought-tolerant mechanisms in Gossypium stocksii.</title>
        <authorList>
            <person name="Yu D."/>
            <person name="Ke L."/>
            <person name="Zhang D."/>
            <person name="Wu Y."/>
            <person name="Sun Y."/>
            <person name="Mei J."/>
            <person name="Sun J."/>
            <person name="Sun Y."/>
        </authorList>
    </citation>
    <scope>NUCLEOTIDE SEQUENCE [LARGE SCALE GENOMIC DNA]</scope>
    <source>
        <strain evidence="3">cv. E1</strain>
        <tissue evidence="2">Leaf</tissue>
    </source>
</reference>
<organism evidence="2 3">
    <name type="scientific">Gossypium stocksii</name>
    <dbReference type="NCBI Taxonomy" id="47602"/>
    <lineage>
        <taxon>Eukaryota</taxon>
        <taxon>Viridiplantae</taxon>
        <taxon>Streptophyta</taxon>
        <taxon>Embryophyta</taxon>
        <taxon>Tracheophyta</taxon>
        <taxon>Spermatophyta</taxon>
        <taxon>Magnoliopsida</taxon>
        <taxon>eudicotyledons</taxon>
        <taxon>Gunneridae</taxon>
        <taxon>Pentapetalae</taxon>
        <taxon>rosids</taxon>
        <taxon>malvids</taxon>
        <taxon>Malvales</taxon>
        <taxon>Malvaceae</taxon>
        <taxon>Malvoideae</taxon>
        <taxon>Gossypium</taxon>
    </lineage>
</organism>
<evidence type="ECO:0000313" key="3">
    <source>
        <dbReference type="Proteomes" id="UP000828251"/>
    </source>
</evidence>
<dbReference type="Proteomes" id="UP000828251">
    <property type="component" value="Unassembled WGS sequence"/>
</dbReference>
<name>A0A9D3VH00_9ROSI</name>
<dbReference type="AlphaFoldDB" id="A0A9D3VH00"/>
<dbReference type="EMBL" id="JAIQCV010000007">
    <property type="protein sequence ID" value="KAH1082352.1"/>
    <property type="molecule type" value="Genomic_DNA"/>
</dbReference>
<feature type="compositionally biased region" description="Basic and acidic residues" evidence="1">
    <location>
        <begin position="108"/>
        <end position="117"/>
    </location>
</feature>
<protein>
    <submittedName>
        <fullName evidence="2">Uncharacterized protein</fullName>
    </submittedName>
</protein>
<evidence type="ECO:0000256" key="1">
    <source>
        <dbReference type="SAM" id="MobiDB-lite"/>
    </source>
</evidence>
<dbReference type="OrthoDB" id="266663at2759"/>
<feature type="region of interest" description="Disordered" evidence="1">
    <location>
        <begin position="1"/>
        <end position="20"/>
    </location>
</feature>
<sequence>MVTGETRRHSSIKESKSTCLKRKQLGHRREKCIIVLYKRGFLLDAGFGKIGHCIHGNQTWITVELGLDFSSRMDLESVDTVSQPPVKASDIETPAEADGVKVPASTDGIKHNDKANEVEPPVRTNDIKSPIETYDVEPPKAGDNAPTDISSWGRKFKFPTLIPPP</sequence>
<feature type="compositionally biased region" description="Basic and acidic residues" evidence="1">
    <location>
        <begin position="1"/>
        <end position="16"/>
    </location>
</feature>
<proteinExistence type="predicted"/>
<feature type="region of interest" description="Disordered" evidence="1">
    <location>
        <begin position="78"/>
        <end position="165"/>
    </location>
</feature>
<keyword evidence="3" id="KW-1185">Reference proteome</keyword>
<gene>
    <name evidence="2" type="ORF">J1N35_022113</name>
</gene>
<comment type="caution">
    <text evidence="2">The sequence shown here is derived from an EMBL/GenBank/DDBJ whole genome shotgun (WGS) entry which is preliminary data.</text>
</comment>
<accession>A0A9D3VH00</accession>
<evidence type="ECO:0000313" key="2">
    <source>
        <dbReference type="EMBL" id="KAH1082352.1"/>
    </source>
</evidence>